<keyword evidence="4 6" id="KW-0133">Cell shape</keyword>
<dbReference type="CDD" id="cd10225">
    <property type="entry name" value="ASKHA_NBD_MreB-like"/>
    <property type="match status" value="1"/>
</dbReference>
<comment type="function">
    <text evidence="6">Forms membrane-associated dynamic filaments that are essential for cell shape determination. Acts by regulating cell wall synthesis and cell elongation, and thus cell shape. A feedback loop between cell geometry and MreB localization may maintain elongated cell shape by targeting cell wall growth to regions of negative cell wall curvature.</text>
</comment>
<comment type="subunit">
    <text evidence="6">Forms polymers.</text>
</comment>
<dbReference type="AlphaFoldDB" id="A0A9D1TWE6"/>
<accession>A0A9D1TWE6</accession>
<evidence type="ECO:0000256" key="3">
    <source>
        <dbReference type="ARBA" id="ARBA00022840"/>
    </source>
</evidence>
<dbReference type="PANTHER" id="PTHR42749">
    <property type="entry name" value="CELL SHAPE-DETERMINING PROTEIN MREB"/>
    <property type="match status" value="1"/>
</dbReference>
<protein>
    <recommendedName>
        <fullName evidence="6">Cell shape-determining protein MreB</fullName>
    </recommendedName>
</protein>
<dbReference type="InterPro" id="IPR004753">
    <property type="entry name" value="MreB"/>
</dbReference>
<dbReference type="Pfam" id="PF06723">
    <property type="entry name" value="MreB_Mbl"/>
    <property type="match status" value="1"/>
</dbReference>
<keyword evidence="2 6" id="KW-0547">Nucleotide-binding</keyword>
<dbReference type="Gene3D" id="3.30.420.40">
    <property type="match status" value="2"/>
</dbReference>
<reference evidence="7" key="2">
    <citation type="submission" date="2021-04" db="EMBL/GenBank/DDBJ databases">
        <authorList>
            <person name="Gilroy R."/>
        </authorList>
    </citation>
    <scope>NUCLEOTIDE SEQUENCE</scope>
    <source>
        <strain evidence="7">ChiHcolR34-3080</strain>
    </source>
</reference>
<dbReference type="PANTHER" id="PTHR42749:SF1">
    <property type="entry name" value="CELL SHAPE-DETERMINING PROTEIN MREB"/>
    <property type="match status" value="1"/>
</dbReference>
<keyword evidence="3 6" id="KW-0067">ATP-binding</keyword>
<proteinExistence type="inferred from homology"/>
<evidence type="ECO:0000256" key="4">
    <source>
        <dbReference type="ARBA" id="ARBA00022960"/>
    </source>
</evidence>
<dbReference type="PRINTS" id="PR01652">
    <property type="entry name" value="SHAPEPROTEIN"/>
</dbReference>
<comment type="caution">
    <text evidence="7">The sequence shown here is derived from an EMBL/GenBank/DDBJ whole genome shotgun (WGS) entry which is preliminary data.</text>
</comment>
<evidence type="ECO:0000313" key="8">
    <source>
        <dbReference type="Proteomes" id="UP000823933"/>
    </source>
</evidence>
<evidence type="ECO:0000256" key="1">
    <source>
        <dbReference type="ARBA" id="ARBA00022490"/>
    </source>
</evidence>
<gene>
    <name evidence="6" type="primary">mreB</name>
    <name evidence="7" type="ORF">H9890_04415</name>
</gene>
<dbReference type="HAMAP" id="MF_02207">
    <property type="entry name" value="MreB"/>
    <property type="match status" value="1"/>
</dbReference>
<evidence type="ECO:0000256" key="6">
    <source>
        <dbReference type="HAMAP-Rule" id="MF_02207"/>
    </source>
</evidence>
<dbReference type="EMBL" id="DXHQ01000050">
    <property type="protein sequence ID" value="HIW08630.1"/>
    <property type="molecule type" value="Genomic_DNA"/>
</dbReference>
<feature type="binding site" evidence="6">
    <location>
        <begin position="155"/>
        <end position="157"/>
    </location>
    <ligand>
        <name>ATP</name>
        <dbReference type="ChEBI" id="CHEBI:30616"/>
    </ligand>
</feature>
<evidence type="ECO:0000256" key="2">
    <source>
        <dbReference type="ARBA" id="ARBA00022741"/>
    </source>
</evidence>
<evidence type="ECO:0000256" key="5">
    <source>
        <dbReference type="ARBA" id="ARBA00023458"/>
    </source>
</evidence>
<name>A0A9D1TWE6_9FIRM</name>
<dbReference type="InterPro" id="IPR056546">
    <property type="entry name" value="MreB_MamK-like"/>
</dbReference>
<sequence length="341" mass="36294">MAQNDIGIDLGTTTIIIAQEGKGVVLNQPSVVAVDTRKKEVLEVGDKALAMVGRTPNYISATFPLKDGVISDHTMTRELICRFVNQVYSSHMVKPRVAVCVPAAITGIESDAVVEAVVAAGARQVYLIDEPIAAALGSGLDITVPDGRMIIDIGGGTTDIAVLSLGGKVKATSVRVAGNHYDDEILKFVRAKFSIAIGQRTAEELKKRVACCPQKADFHETMEIKGRSLLTGLPVRVNVSTDDLYEPVMMLSEQIGTAAHQVLEKTPPELAGDIYKNGVMLTGGGAQLHGLPEYLSQELKVDVYVSPDPVNCVALGTAMSLSIGDKLEVGFTDATPRIGRR</sequence>
<dbReference type="SUPFAM" id="SSF53067">
    <property type="entry name" value="Actin-like ATPase domain"/>
    <property type="match status" value="2"/>
</dbReference>
<dbReference type="GO" id="GO:0000902">
    <property type="term" value="P:cell morphogenesis"/>
    <property type="evidence" value="ECO:0007669"/>
    <property type="project" value="InterPro"/>
</dbReference>
<comment type="similarity">
    <text evidence="5 6">Belongs to the FtsA/MreB family.</text>
</comment>
<comment type="subcellular location">
    <subcellularLocation>
        <location evidence="6">Cytoplasm</location>
    </subcellularLocation>
    <text evidence="6">Membrane-associated.</text>
</comment>
<dbReference type="GO" id="GO:0005737">
    <property type="term" value="C:cytoplasm"/>
    <property type="evidence" value="ECO:0007669"/>
    <property type="project" value="UniProtKB-SubCell"/>
</dbReference>
<keyword evidence="1 6" id="KW-0963">Cytoplasm</keyword>
<dbReference type="NCBIfam" id="NF010539">
    <property type="entry name" value="PRK13927.1"/>
    <property type="match status" value="1"/>
</dbReference>
<dbReference type="GO" id="GO:0008360">
    <property type="term" value="P:regulation of cell shape"/>
    <property type="evidence" value="ECO:0007669"/>
    <property type="project" value="UniProtKB-UniRule"/>
</dbReference>
<feature type="binding site" evidence="6">
    <location>
        <begin position="203"/>
        <end position="206"/>
    </location>
    <ligand>
        <name>ATP</name>
        <dbReference type="ChEBI" id="CHEBI:30616"/>
    </ligand>
</feature>
<dbReference type="Proteomes" id="UP000823933">
    <property type="component" value="Unassembled WGS sequence"/>
</dbReference>
<reference evidence="7" key="1">
    <citation type="journal article" date="2021" name="PeerJ">
        <title>Extensive microbial diversity within the chicken gut microbiome revealed by metagenomics and culture.</title>
        <authorList>
            <person name="Gilroy R."/>
            <person name="Ravi A."/>
            <person name="Getino M."/>
            <person name="Pursley I."/>
            <person name="Horton D.L."/>
            <person name="Alikhan N.F."/>
            <person name="Baker D."/>
            <person name="Gharbi K."/>
            <person name="Hall N."/>
            <person name="Watson M."/>
            <person name="Adriaenssens E.M."/>
            <person name="Foster-Nyarko E."/>
            <person name="Jarju S."/>
            <person name="Secka A."/>
            <person name="Antonio M."/>
            <person name="Oren A."/>
            <person name="Chaudhuri R.R."/>
            <person name="La Ragione R."/>
            <person name="Hildebrand F."/>
            <person name="Pallen M.J."/>
        </authorList>
    </citation>
    <scope>NUCLEOTIDE SEQUENCE</scope>
    <source>
        <strain evidence="7">ChiHcolR34-3080</strain>
    </source>
</reference>
<dbReference type="GO" id="GO:0005524">
    <property type="term" value="F:ATP binding"/>
    <property type="evidence" value="ECO:0007669"/>
    <property type="project" value="UniProtKB-KW"/>
</dbReference>
<dbReference type="InterPro" id="IPR043129">
    <property type="entry name" value="ATPase_NBD"/>
</dbReference>
<evidence type="ECO:0000313" key="7">
    <source>
        <dbReference type="EMBL" id="HIW08630.1"/>
    </source>
</evidence>
<organism evidence="7 8">
    <name type="scientific">Candidatus Faecalibacterium intestinigallinarum</name>
    <dbReference type="NCBI Taxonomy" id="2838581"/>
    <lineage>
        <taxon>Bacteria</taxon>
        <taxon>Bacillati</taxon>
        <taxon>Bacillota</taxon>
        <taxon>Clostridia</taxon>
        <taxon>Eubacteriales</taxon>
        <taxon>Oscillospiraceae</taxon>
        <taxon>Faecalibacterium</taxon>
    </lineage>
</organism>
<comment type="caution">
    <text evidence="6">Lacks conserved residue(s) required for the propagation of feature annotation.</text>
</comment>